<organism evidence="1 2">
    <name type="scientific">Zobellia galactanivorans (strain DSM 12802 / CCUG 47099 / CIP 106680 / NCIMB 13871 / Dsij)</name>
    <dbReference type="NCBI Taxonomy" id="63186"/>
    <lineage>
        <taxon>Bacteria</taxon>
        <taxon>Pseudomonadati</taxon>
        <taxon>Bacteroidota</taxon>
        <taxon>Flavobacteriia</taxon>
        <taxon>Flavobacteriales</taxon>
        <taxon>Flavobacteriaceae</taxon>
        <taxon>Zobellia</taxon>
    </lineage>
</organism>
<evidence type="ECO:0000313" key="2">
    <source>
        <dbReference type="Proteomes" id="UP000008898"/>
    </source>
</evidence>
<evidence type="ECO:0000313" key="1">
    <source>
        <dbReference type="EMBL" id="CAZ94519.1"/>
    </source>
</evidence>
<dbReference type="EMBL" id="FP476056">
    <property type="protein sequence ID" value="CAZ94519.1"/>
    <property type="molecule type" value="Genomic_DNA"/>
</dbReference>
<accession>G0L9E8</accession>
<dbReference type="KEGG" id="zga:ZOBELLIA_446"/>
<dbReference type="STRING" id="63186.ZOBELLIA_446"/>
<keyword evidence="2" id="KW-1185">Reference proteome</keyword>
<dbReference type="HOGENOM" id="CLU_3224216_0_0_10"/>
<sequence>MISPPKPKIKKELNFGVGIDIAELLDLVPFMAFRHIIGALPMLF</sequence>
<name>G0L9E8_ZOBGA</name>
<proteinExistence type="predicted"/>
<protein>
    <submittedName>
        <fullName evidence="1">Uncharacterized protein</fullName>
    </submittedName>
</protein>
<reference evidence="2" key="1">
    <citation type="submission" date="2009-07" db="EMBL/GenBank/DDBJ databases">
        <title>Complete genome sequence of Zobellia galactanivorans Dsij.</title>
        <authorList>
            <consortium name="Genoscope - CEA"/>
        </authorList>
    </citation>
    <scope>NUCLEOTIDE SEQUENCE [LARGE SCALE GENOMIC DNA]</scope>
    <source>
        <strain evidence="2">DSM 12802 / CCUG 47099 / CIP 106680 / NCIMB 13871 / Dsij</strain>
    </source>
</reference>
<dbReference type="Proteomes" id="UP000008898">
    <property type="component" value="Chromosome"/>
</dbReference>
<gene>
    <name evidence="1" type="ordered locus">zobellia_446</name>
</gene>
<dbReference type="AlphaFoldDB" id="G0L9E8"/>
<reference evidence="1 2" key="2">
    <citation type="journal article" date="2012" name="Environ. Microbiol.">
        <title>Characterization of the first alginolytic operons in a marine bacterium: from their emergence in marine Flavobacteriia to their independent transfers to marine Proteobacteria and human gut Bacteroides.</title>
        <authorList>
            <person name="Thomas F."/>
            <person name="Barbeyron T."/>
            <person name="Tonon T."/>
            <person name="Genicot S."/>
            <person name="Czjzek M."/>
            <person name="Michel G."/>
        </authorList>
    </citation>
    <scope>NUCLEOTIDE SEQUENCE [LARGE SCALE GENOMIC DNA]</scope>
    <source>
        <strain evidence="2">DSM 12802 / CCUG 47099 / CIP 106680 / NCIMB 13871 / Dsij</strain>
    </source>
</reference>